<proteinExistence type="predicted"/>
<organism evidence="1 2">
    <name type="scientific">Bordetella flabilis</name>
    <dbReference type="NCBI Taxonomy" id="463014"/>
    <lineage>
        <taxon>Bacteria</taxon>
        <taxon>Pseudomonadati</taxon>
        <taxon>Pseudomonadota</taxon>
        <taxon>Betaproteobacteria</taxon>
        <taxon>Burkholderiales</taxon>
        <taxon>Alcaligenaceae</taxon>
        <taxon>Bordetella</taxon>
    </lineage>
</organism>
<dbReference type="EMBL" id="CP016172">
    <property type="protein sequence ID" value="ANN78033.1"/>
    <property type="molecule type" value="Genomic_DNA"/>
</dbReference>
<name>A0A193GEJ6_9BORD</name>
<dbReference type="STRING" id="463014.BAU07_13885"/>
<gene>
    <name evidence="1" type="ORF">BAU07_13885</name>
</gene>
<evidence type="ECO:0000313" key="2">
    <source>
        <dbReference type="Proteomes" id="UP000091926"/>
    </source>
</evidence>
<protein>
    <submittedName>
        <fullName evidence="1">Uncharacterized protein</fullName>
    </submittedName>
</protein>
<dbReference type="Proteomes" id="UP000091926">
    <property type="component" value="Chromosome"/>
</dbReference>
<dbReference type="KEGG" id="bfz:BAU07_13885"/>
<evidence type="ECO:0000313" key="1">
    <source>
        <dbReference type="EMBL" id="ANN78033.1"/>
    </source>
</evidence>
<dbReference type="AlphaFoldDB" id="A0A193GEJ6"/>
<dbReference type="OrthoDB" id="8633255at2"/>
<reference evidence="1 2" key="1">
    <citation type="submission" date="2016-06" db="EMBL/GenBank/DDBJ databases">
        <title>Complete genome sequences of Bordetella bronchialis and Bordetella flabilis.</title>
        <authorList>
            <person name="LiPuma J.J."/>
            <person name="Spilker T."/>
        </authorList>
    </citation>
    <scope>NUCLEOTIDE SEQUENCE [LARGE SCALE GENOMIC DNA]</scope>
    <source>
        <strain evidence="1 2">AU10664</strain>
    </source>
</reference>
<accession>A0A193GEJ6</accession>
<keyword evidence="2" id="KW-1185">Reference proteome</keyword>
<sequence>MPYRHPHIGVAFDLPEGWVLEGAELSADGATITHRCHRTRLSLQIKPGQGNGAARLSAMTEQLTALGAAGVTPAPPPPFRRTRDIVALAFELNGEPKRWISVMHDGYDYTVSHTDHWQDVAVAVDRMAGTFAFPEPHNVRRALDAFPADLLTPRPPSAAAGIPGAASLHGDAALAARLHFPGAMLPALWQALRARLRRSGVRGAKDE</sequence>
<dbReference type="RefSeq" id="WP_066658725.1">
    <property type="nucleotide sequence ID" value="NZ_CBCSCL010000001.1"/>
</dbReference>